<dbReference type="InterPro" id="IPR056119">
    <property type="entry name" value="DUF7702"/>
</dbReference>
<evidence type="ECO:0000256" key="1">
    <source>
        <dbReference type="SAM" id="Phobius"/>
    </source>
</evidence>
<feature type="transmembrane region" description="Helical" evidence="1">
    <location>
        <begin position="75"/>
        <end position="99"/>
    </location>
</feature>
<feature type="transmembrane region" description="Helical" evidence="1">
    <location>
        <begin position="167"/>
        <end position="186"/>
    </location>
</feature>
<dbReference type="Proteomes" id="UP001215598">
    <property type="component" value="Unassembled WGS sequence"/>
</dbReference>
<keyword evidence="1" id="KW-0472">Membrane</keyword>
<sequence>MANDLATAYGFESIPAAVILAIIYFPLFLWFIRQSIKNTTYVYISLTVFCLMRVVAFALRAILITSTSLGNNTNVLIAAEVMFGVGFFALLYSAFTLVLDSTDNLLLREIASGATTVQYLPLKIMRDRRLFRVVLIIGVGLGVVGITDATSSNPQKAADSVNTRRASAILFLVLTVIQALQTVLALNQRRMSSSNTRRFGDRHGKYILCLISVFLLVRETFQVVTIVGDAAKQNDERLWYPFVALPELLAVACYSVSGLVPTRAELKKQTEFESIQG</sequence>
<dbReference type="EMBL" id="JARKIB010000094">
    <property type="protein sequence ID" value="KAJ7742601.1"/>
    <property type="molecule type" value="Genomic_DNA"/>
</dbReference>
<accession>A0AAD7IIZ2</accession>
<evidence type="ECO:0000313" key="3">
    <source>
        <dbReference type="EMBL" id="KAJ7742601.1"/>
    </source>
</evidence>
<proteinExistence type="predicted"/>
<feature type="transmembrane region" description="Helical" evidence="1">
    <location>
        <begin position="130"/>
        <end position="147"/>
    </location>
</feature>
<keyword evidence="1" id="KW-1133">Transmembrane helix</keyword>
<feature type="transmembrane region" description="Helical" evidence="1">
    <location>
        <begin position="206"/>
        <end position="227"/>
    </location>
</feature>
<evidence type="ECO:0000313" key="4">
    <source>
        <dbReference type="Proteomes" id="UP001215598"/>
    </source>
</evidence>
<reference evidence="3" key="1">
    <citation type="submission" date="2023-03" db="EMBL/GenBank/DDBJ databases">
        <title>Massive genome expansion in bonnet fungi (Mycena s.s.) driven by repeated elements and novel gene families across ecological guilds.</title>
        <authorList>
            <consortium name="Lawrence Berkeley National Laboratory"/>
            <person name="Harder C.B."/>
            <person name="Miyauchi S."/>
            <person name="Viragh M."/>
            <person name="Kuo A."/>
            <person name="Thoen E."/>
            <person name="Andreopoulos B."/>
            <person name="Lu D."/>
            <person name="Skrede I."/>
            <person name="Drula E."/>
            <person name="Henrissat B."/>
            <person name="Morin E."/>
            <person name="Kohler A."/>
            <person name="Barry K."/>
            <person name="LaButti K."/>
            <person name="Morin E."/>
            <person name="Salamov A."/>
            <person name="Lipzen A."/>
            <person name="Mereny Z."/>
            <person name="Hegedus B."/>
            <person name="Baldrian P."/>
            <person name="Stursova M."/>
            <person name="Weitz H."/>
            <person name="Taylor A."/>
            <person name="Grigoriev I.V."/>
            <person name="Nagy L.G."/>
            <person name="Martin F."/>
            <person name="Kauserud H."/>
        </authorList>
    </citation>
    <scope>NUCLEOTIDE SEQUENCE</scope>
    <source>
        <strain evidence="3">CBHHK182m</strain>
    </source>
</reference>
<organism evidence="3 4">
    <name type="scientific">Mycena metata</name>
    <dbReference type="NCBI Taxonomy" id="1033252"/>
    <lineage>
        <taxon>Eukaryota</taxon>
        <taxon>Fungi</taxon>
        <taxon>Dikarya</taxon>
        <taxon>Basidiomycota</taxon>
        <taxon>Agaricomycotina</taxon>
        <taxon>Agaricomycetes</taxon>
        <taxon>Agaricomycetidae</taxon>
        <taxon>Agaricales</taxon>
        <taxon>Marasmiineae</taxon>
        <taxon>Mycenaceae</taxon>
        <taxon>Mycena</taxon>
    </lineage>
</organism>
<protein>
    <recommendedName>
        <fullName evidence="2">DUF7702 domain-containing protein</fullName>
    </recommendedName>
</protein>
<dbReference type="AlphaFoldDB" id="A0AAD7IIZ2"/>
<keyword evidence="4" id="KW-1185">Reference proteome</keyword>
<keyword evidence="1" id="KW-0812">Transmembrane</keyword>
<dbReference type="Pfam" id="PF24800">
    <property type="entry name" value="DUF7702"/>
    <property type="match status" value="1"/>
</dbReference>
<name>A0AAD7IIZ2_9AGAR</name>
<dbReference type="PANTHER" id="PTHR42109:SF2">
    <property type="entry name" value="INTEGRAL MEMBRANE PROTEIN"/>
    <property type="match status" value="1"/>
</dbReference>
<dbReference type="PANTHER" id="PTHR42109">
    <property type="entry name" value="UNPLACED GENOMIC SCAFFOLD UM_SCAF_CONTIG_1.265, WHOLE GENOME SHOTGUN SEQUENCE"/>
    <property type="match status" value="1"/>
</dbReference>
<feature type="transmembrane region" description="Helical" evidence="1">
    <location>
        <begin position="14"/>
        <end position="32"/>
    </location>
</feature>
<feature type="transmembrane region" description="Helical" evidence="1">
    <location>
        <begin position="239"/>
        <end position="260"/>
    </location>
</feature>
<comment type="caution">
    <text evidence="3">The sequence shown here is derived from an EMBL/GenBank/DDBJ whole genome shotgun (WGS) entry which is preliminary data.</text>
</comment>
<feature type="transmembrane region" description="Helical" evidence="1">
    <location>
        <begin position="41"/>
        <end position="63"/>
    </location>
</feature>
<gene>
    <name evidence="3" type="ORF">B0H16DRAFT_1693771</name>
</gene>
<feature type="domain" description="DUF7702" evidence="2">
    <location>
        <begin position="24"/>
        <end position="258"/>
    </location>
</feature>
<evidence type="ECO:0000259" key="2">
    <source>
        <dbReference type="Pfam" id="PF24800"/>
    </source>
</evidence>